<sequence>MLPVSEDRKIFKYFTAMYAAALTTIAVLSIGSQIVIQQYLDHQINDSHVINFAARLRTYSQTLSKLALLLESGRDVETNRKEFTNTLMQWQKSHQGLQNGSNFLNLPANDQDELQQMFDIIHTPHQEIWEAGNGMLQVLYNNKPFTTAEIRPYVETILSYEKSYLLGMELIVFDYDRFSKERVRKLKQIEYLMLGLVLCTLLIEVLVIFYPVAIRIKRIIKGLMASEEKSAALAAQLQDANRQMEKSHNELREVNYALEKATYLVKTDHTGTIIYANDKYCHVTKYSMLELGGKPLFYNNMGSGESIIYEHLRDPARRHEVWQGEVFDHAKDGTGFWLDVTLMPIFDHTGALYQYMAVCNDITRRKNNEREIRQLTEEKLVRQDMEQKIRSYAIISGQEKERKRIAAEIHDGIGQMMTSLRMKMEQIEDRAVVKDAEISMVNNLLSGIIHETKRICSDLLPSVLDDFGLRSAMEELINTCRHTARNIHFLLEERLMPGTLPKEVEIGIYRILQEALNNAIKHADAGTIEVHIDSNPHFLHLMIRDNGKGFYFDEGSAFSRELTKNNGLRNMKERAALLGGTLNINTQPGLGTIIQLEISF</sequence>
<keyword evidence="9" id="KW-0067">ATP-binding</keyword>
<dbReference type="Proteomes" id="UP000242818">
    <property type="component" value="Unassembled WGS sequence"/>
</dbReference>
<dbReference type="Pfam" id="PF13426">
    <property type="entry name" value="PAS_9"/>
    <property type="match status" value="1"/>
</dbReference>
<dbReference type="InterPro" id="IPR029095">
    <property type="entry name" value="NarX-like_N"/>
</dbReference>
<evidence type="ECO:0000256" key="10">
    <source>
        <dbReference type="ARBA" id="ARBA00022989"/>
    </source>
</evidence>
<feature type="domain" description="PAC" evidence="16">
    <location>
        <begin position="320"/>
        <end position="374"/>
    </location>
</feature>
<dbReference type="GO" id="GO:0005524">
    <property type="term" value="F:ATP binding"/>
    <property type="evidence" value="ECO:0007669"/>
    <property type="project" value="UniProtKB-KW"/>
</dbReference>
<dbReference type="CDD" id="cd00130">
    <property type="entry name" value="PAS"/>
    <property type="match status" value="1"/>
</dbReference>
<evidence type="ECO:0000256" key="13">
    <source>
        <dbReference type="SAM" id="Coils"/>
    </source>
</evidence>
<evidence type="ECO:0000256" key="2">
    <source>
        <dbReference type="ARBA" id="ARBA00004141"/>
    </source>
</evidence>
<dbReference type="CDD" id="cd16917">
    <property type="entry name" value="HATPase_UhpB-NarQ-NarX-like"/>
    <property type="match status" value="1"/>
</dbReference>
<dbReference type="Gene3D" id="3.30.565.10">
    <property type="entry name" value="Histidine kinase-like ATPase, C-terminal domain"/>
    <property type="match status" value="1"/>
</dbReference>
<comment type="subcellular location">
    <subcellularLocation>
        <location evidence="2">Membrane</location>
        <topology evidence="2">Multi-pass membrane protein</topology>
    </subcellularLocation>
</comment>
<protein>
    <recommendedName>
        <fullName evidence="3">histidine kinase</fullName>
        <ecNumber evidence="3">2.7.13.3</ecNumber>
    </recommendedName>
</protein>
<feature type="transmembrane region" description="Helical" evidence="14">
    <location>
        <begin position="16"/>
        <end position="36"/>
    </location>
</feature>
<dbReference type="GO" id="GO:0046983">
    <property type="term" value="F:protein dimerization activity"/>
    <property type="evidence" value="ECO:0007669"/>
    <property type="project" value="InterPro"/>
</dbReference>
<name>A0A1C4DHZ5_9BACT</name>
<evidence type="ECO:0000313" key="17">
    <source>
        <dbReference type="EMBL" id="SCC30906.1"/>
    </source>
</evidence>
<keyword evidence="4" id="KW-0597">Phosphoprotein</keyword>
<evidence type="ECO:0000256" key="1">
    <source>
        <dbReference type="ARBA" id="ARBA00000085"/>
    </source>
</evidence>
<dbReference type="EC" id="2.7.13.3" evidence="3"/>
<dbReference type="InterPro" id="IPR005467">
    <property type="entry name" value="His_kinase_dom"/>
</dbReference>
<feature type="domain" description="Histidine kinase" evidence="15">
    <location>
        <begin position="404"/>
        <end position="600"/>
    </location>
</feature>
<gene>
    <name evidence="17" type="ORF">GA0116948_105281</name>
</gene>
<reference evidence="17 18" key="1">
    <citation type="submission" date="2016-08" db="EMBL/GenBank/DDBJ databases">
        <authorList>
            <person name="Seilhamer J.J."/>
        </authorList>
    </citation>
    <scope>NUCLEOTIDE SEQUENCE [LARGE SCALE GENOMIC DNA]</scope>
    <source>
        <strain evidence="17 18">A37T2</strain>
    </source>
</reference>
<keyword evidence="10 14" id="KW-1133">Transmembrane helix</keyword>
<feature type="coiled-coil region" evidence="13">
    <location>
        <begin position="223"/>
        <end position="257"/>
    </location>
</feature>
<dbReference type="InterPro" id="IPR035965">
    <property type="entry name" value="PAS-like_dom_sf"/>
</dbReference>
<evidence type="ECO:0000256" key="7">
    <source>
        <dbReference type="ARBA" id="ARBA00022741"/>
    </source>
</evidence>
<keyword evidence="11" id="KW-0902">Two-component regulatory system</keyword>
<evidence type="ECO:0000313" key="18">
    <source>
        <dbReference type="Proteomes" id="UP000242818"/>
    </source>
</evidence>
<dbReference type="PANTHER" id="PTHR24421:SF10">
    <property type="entry name" value="NITRATE_NITRITE SENSOR PROTEIN NARQ"/>
    <property type="match status" value="1"/>
</dbReference>
<dbReference type="GO" id="GO:0016020">
    <property type="term" value="C:membrane"/>
    <property type="evidence" value="ECO:0007669"/>
    <property type="project" value="UniProtKB-SubCell"/>
</dbReference>
<evidence type="ECO:0000256" key="9">
    <source>
        <dbReference type="ARBA" id="ARBA00022840"/>
    </source>
</evidence>
<dbReference type="InterPro" id="IPR011712">
    <property type="entry name" value="Sig_transdc_His_kin_sub3_dim/P"/>
</dbReference>
<evidence type="ECO:0000256" key="4">
    <source>
        <dbReference type="ARBA" id="ARBA00022553"/>
    </source>
</evidence>
<keyword evidence="5" id="KW-0808">Transferase</keyword>
<evidence type="ECO:0000256" key="5">
    <source>
        <dbReference type="ARBA" id="ARBA00022679"/>
    </source>
</evidence>
<dbReference type="GO" id="GO:0000155">
    <property type="term" value="F:phosphorelay sensor kinase activity"/>
    <property type="evidence" value="ECO:0007669"/>
    <property type="project" value="InterPro"/>
</dbReference>
<evidence type="ECO:0000256" key="11">
    <source>
        <dbReference type="ARBA" id="ARBA00023012"/>
    </source>
</evidence>
<organism evidence="17 18">
    <name type="scientific">Chitinophaga costaii</name>
    <dbReference type="NCBI Taxonomy" id="1335309"/>
    <lineage>
        <taxon>Bacteria</taxon>
        <taxon>Pseudomonadati</taxon>
        <taxon>Bacteroidota</taxon>
        <taxon>Chitinophagia</taxon>
        <taxon>Chitinophagales</taxon>
        <taxon>Chitinophagaceae</taxon>
        <taxon>Chitinophaga</taxon>
    </lineage>
</organism>
<evidence type="ECO:0000256" key="3">
    <source>
        <dbReference type="ARBA" id="ARBA00012438"/>
    </source>
</evidence>
<dbReference type="Pfam" id="PF02518">
    <property type="entry name" value="HATPase_c"/>
    <property type="match status" value="1"/>
</dbReference>
<keyword evidence="6 14" id="KW-0812">Transmembrane</keyword>
<evidence type="ECO:0000256" key="14">
    <source>
        <dbReference type="SAM" id="Phobius"/>
    </source>
</evidence>
<dbReference type="PANTHER" id="PTHR24421">
    <property type="entry name" value="NITRATE/NITRITE SENSOR PROTEIN NARX-RELATED"/>
    <property type="match status" value="1"/>
</dbReference>
<evidence type="ECO:0000256" key="8">
    <source>
        <dbReference type="ARBA" id="ARBA00022777"/>
    </source>
</evidence>
<keyword evidence="8" id="KW-0418">Kinase</keyword>
<dbReference type="PROSITE" id="PS50109">
    <property type="entry name" value="HIS_KIN"/>
    <property type="match status" value="1"/>
</dbReference>
<dbReference type="InterPro" id="IPR036890">
    <property type="entry name" value="HATPase_C_sf"/>
</dbReference>
<keyword evidence="7" id="KW-0547">Nucleotide-binding</keyword>
<dbReference type="InterPro" id="IPR000700">
    <property type="entry name" value="PAS-assoc_C"/>
</dbReference>
<dbReference type="SMART" id="SM00387">
    <property type="entry name" value="HATPase_c"/>
    <property type="match status" value="1"/>
</dbReference>
<dbReference type="Pfam" id="PF07730">
    <property type="entry name" value="HisKA_3"/>
    <property type="match status" value="1"/>
</dbReference>
<dbReference type="SUPFAM" id="SSF55874">
    <property type="entry name" value="ATPase domain of HSP90 chaperone/DNA topoisomerase II/histidine kinase"/>
    <property type="match status" value="1"/>
</dbReference>
<proteinExistence type="predicted"/>
<dbReference type="Pfam" id="PF13675">
    <property type="entry name" value="PilJ"/>
    <property type="match status" value="1"/>
</dbReference>
<dbReference type="STRING" id="1335309.GA0116948_105281"/>
<evidence type="ECO:0000256" key="6">
    <source>
        <dbReference type="ARBA" id="ARBA00022692"/>
    </source>
</evidence>
<dbReference type="InterPro" id="IPR003594">
    <property type="entry name" value="HATPase_dom"/>
</dbReference>
<keyword evidence="12 14" id="KW-0472">Membrane</keyword>
<dbReference type="PROSITE" id="PS50113">
    <property type="entry name" value="PAC"/>
    <property type="match status" value="1"/>
</dbReference>
<keyword evidence="18" id="KW-1185">Reference proteome</keyword>
<evidence type="ECO:0000259" key="16">
    <source>
        <dbReference type="PROSITE" id="PS50113"/>
    </source>
</evidence>
<evidence type="ECO:0000256" key="12">
    <source>
        <dbReference type="ARBA" id="ARBA00023136"/>
    </source>
</evidence>
<dbReference type="InterPro" id="IPR000014">
    <property type="entry name" value="PAS"/>
</dbReference>
<dbReference type="InterPro" id="IPR001610">
    <property type="entry name" value="PAC"/>
</dbReference>
<dbReference type="InterPro" id="IPR050482">
    <property type="entry name" value="Sensor_HK_TwoCompSys"/>
</dbReference>
<dbReference type="Gene3D" id="1.20.5.1930">
    <property type="match status" value="1"/>
</dbReference>
<dbReference type="SMART" id="SM00086">
    <property type="entry name" value="PAC"/>
    <property type="match status" value="1"/>
</dbReference>
<dbReference type="Gene3D" id="3.30.450.20">
    <property type="entry name" value="PAS domain"/>
    <property type="match status" value="1"/>
</dbReference>
<dbReference type="EMBL" id="FMAR01000005">
    <property type="protein sequence ID" value="SCC30906.1"/>
    <property type="molecule type" value="Genomic_DNA"/>
</dbReference>
<accession>A0A1C4DHZ5</accession>
<dbReference type="AlphaFoldDB" id="A0A1C4DHZ5"/>
<keyword evidence="13" id="KW-0175">Coiled coil</keyword>
<dbReference type="SUPFAM" id="SSF55785">
    <property type="entry name" value="PYP-like sensor domain (PAS domain)"/>
    <property type="match status" value="1"/>
</dbReference>
<dbReference type="NCBIfam" id="TIGR00229">
    <property type="entry name" value="sensory_box"/>
    <property type="match status" value="1"/>
</dbReference>
<feature type="transmembrane region" description="Helical" evidence="14">
    <location>
        <begin position="191"/>
        <end position="213"/>
    </location>
</feature>
<comment type="catalytic activity">
    <reaction evidence="1">
        <text>ATP + protein L-histidine = ADP + protein N-phospho-L-histidine.</text>
        <dbReference type="EC" id="2.7.13.3"/>
    </reaction>
</comment>
<evidence type="ECO:0000259" key="15">
    <source>
        <dbReference type="PROSITE" id="PS50109"/>
    </source>
</evidence>
<dbReference type="RefSeq" id="WP_165798430.1">
    <property type="nucleotide sequence ID" value="NZ_FMAR01000005.1"/>
</dbReference>